<evidence type="ECO:0000256" key="2">
    <source>
        <dbReference type="ARBA" id="ARBA00022490"/>
    </source>
</evidence>
<dbReference type="InterPro" id="IPR036961">
    <property type="entry name" value="Kinesin_motor_dom_sf"/>
</dbReference>
<evidence type="ECO:0000256" key="6">
    <source>
        <dbReference type="PROSITE-ProRule" id="PRU00283"/>
    </source>
</evidence>
<comment type="similarity">
    <text evidence="6">Belongs to the TRAFAC class myosin-kinesin ATPase superfamily. Kinesin family.</text>
</comment>
<dbReference type="GO" id="GO:0005524">
    <property type="term" value="F:ATP binding"/>
    <property type="evidence" value="ECO:0007669"/>
    <property type="project" value="InterPro"/>
</dbReference>
<evidence type="ECO:0000313" key="9">
    <source>
        <dbReference type="Proteomes" id="UP001454036"/>
    </source>
</evidence>
<comment type="caution">
    <text evidence="8">The sequence shown here is derived from an EMBL/GenBank/DDBJ whole genome shotgun (WGS) entry which is preliminary data.</text>
</comment>
<dbReference type="EMBL" id="BAABME010017755">
    <property type="protein sequence ID" value="GAA0151238.1"/>
    <property type="molecule type" value="Genomic_DNA"/>
</dbReference>
<dbReference type="PROSITE" id="PS50067">
    <property type="entry name" value="KINESIN_MOTOR_2"/>
    <property type="match status" value="1"/>
</dbReference>
<accession>A0AAV3PJ13</accession>
<evidence type="ECO:0000256" key="1">
    <source>
        <dbReference type="ARBA" id="ARBA00004245"/>
    </source>
</evidence>
<comment type="caution">
    <text evidence="6">Lacks conserved residue(s) required for the propagation of feature annotation.</text>
</comment>
<comment type="subcellular location">
    <subcellularLocation>
        <location evidence="1">Cytoplasm</location>
        <location evidence="1">Cytoskeleton</location>
    </subcellularLocation>
</comment>
<feature type="domain" description="Kinesin motor" evidence="7">
    <location>
        <begin position="197"/>
        <end position="293"/>
    </location>
</feature>
<dbReference type="GO" id="GO:0007018">
    <property type="term" value="P:microtubule-based movement"/>
    <property type="evidence" value="ECO:0007669"/>
    <property type="project" value="InterPro"/>
</dbReference>
<keyword evidence="5" id="KW-0206">Cytoskeleton</keyword>
<dbReference type="PANTHER" id="PTHR47971:SF8">
    <property type="entry name" value="KINESIN-LIKE PROTEIN"/>
    <property type="match status" value="1"/>
</dbReference>
<dbReference type="GO" id="GO:0007019">
    <property type="term" value="P:microtubule depolymerization"/>
    <property type="evidence" value="ECO:0007669"/>
    <property type="project" value="TreeGrafter"/>
</dbReference>
<dbReference type="GO" id="GO:0003777">
    <property type="term" value="F:microtubule motor activity"/>
    <property type="evidence" value="ECO:0007669"/>
    <property type="project" value="InterPro"/>
</dbReference>
<dbReference type="Proteomes" id="UP001454036">
    <property type="component" value="Unassembled WGS sequence"/>
</dbReference>
<evidence type="ECO:0000256" key="3">
    <source>
        <dbReference type="ARBA" id="ARBA00022701"/>
    </source>
</evidence>
<dbReference type="GO" id="GO:0008017">
    <property type="term" value="F:microtubule binding"/>
    <property type="evidence" value="ECO:0007669"/>
    <property type="project" value="InterPro"/>
</dbReference>
<proteinExistence type="inferred from homology"/>
<dbReference type="SUPFAM" id="SSF52540">
    <property type="entry name" value="P-loop containing nucleoside triphosphate hydrolases"/>
    <property type="match status" value="1"/>
</dbReference>
<name>A0AAV3PJ13_LITER</name>
<keyword evidence="2" id="KW-0963">Cytoplasm</keyword>
<keyword evidence="3" id="KW-0493">Microtubule</keyword>
<evidence type="ECO:0000256" key="5">
    <source>
        <dbReference type="ARBA" id="ARBA00023212"/>
    </source>
</evidence>
<dbReference type="InterPro" id="IPR001752">
    <property type="entry name" value="Kinesin_motor_dom"/>
</dbReference>
<dbReference type="InterPro" id="IPR027417">
    <property type="entry name" value="P-loop_NTPase"/>
</dbReference>
<evidence type="ECO:0000313" key="8">
    <source>
        <dbReference type="EMBL" id="GAA0151238.1"/>
    </source>
</evidence>
<dbReference type="AlphaFoldDB" id="A0AAV3PJ13"/>
<dbReference type="Gene3D" id="3.40.850.10">
    <property type="entry name" value="Kinesin motor domain"/>
    <property type="match status" value="1"/>
</dbReference>
<dbReference type="Pfam" id="PF00225">
    <property type="entry name" value="Kinesin"/>
    <property type="match status" value="1"/>
</dbReference>
<sequence length="293" mass="32199">MGGQMQQNNAASASLYDQPVASASNGDDAGDAVMARWLQSAGLQHLGSPYASSGADNRLLPNLLMQGYGAQDAEEKQRLFRLMRNLNFGGDSGLESYTPTDQSSGYFAPSGNPYLSEFRGDFGAGLLDLHALDDTELLSEDVMYEPSGPSPPVTDAFHNDLDFPDVQPQEGQLDGDMSTFFPTNDKESSTRENNVAKIRVVVRKRPLNKKELSRKEDDVVTVQDSAYLTVHEPKLKVDLTAYVEKHEFCFDAVLDENVTNDEVYRTTVGPIIPTIFQRTKATCFAYGQTGALY</sequence>
<dbReference type="PANTHER" id="PTHR47971">
    <property type="entry name" value="KINESIN-RELATED PROTEIN 6"/>
    <property type="match status" value="1"/>
</dbReference>
<organism evidence="8 9">
    <name type="scientific">Lithospermum erythrorhizon</name>
    <name type="common">Purple gromwell</name>
    <name type="synonym">Lithospermum officinale var. erythrorhizon</name>
    <dbReference type="NCBI Taxonomy" id="34254"/>
    <lineage>
        <taxon>Eukaryota</taxon>
        <taxon>Viridiplantae</taxon>
        <taxon>Streptophyta</taxon>
        <taxon>Embryophyta</taxon>
        <taxon>Tracheophyta</taxon>
        <taxon>Spermatophyta</taxon>
        <taxon>Magnoliopsida</taxon>
        <taxon>eudicotyledons</taxon>
        <taxon>Gunneridae</taxon>
        <taxon>Pentapetalae</taxon>
        <taxon>asterids</taxon>
        <taxon>lamiids</taxon>
        <taxon>Boraginales</taxon>
        <taxon>Boraginaceae</taxon>
        <taxon>Boraginoideae</taxon>
        <taxon>Lithospermeae</taxon>
        <taxon>Lithospermum</taxon>
    </lineage>
</organism>
<reference evidence="8 9" key="1">
    <citation type="submission" date="2024-01" db="EMBL/GenBank/DDBJ databases">
        <title>The complete chloroplast genome sequence of Lithospermum erythrorhizon: insights into the phylogenetic relationship among Boraginaceae species and the maternal lineages of purple gromwells.</title>
        <authorList>
            <person name="Okada T."/>
            <person name="Watanabe K."/>
        </authorList>
    </citation>
    <scope>NUCLEOTIDE SEQUENCE [LARGE SCALE GENOMIC DNA]</scope>
</reference>
<gene>
    <name evidence="8" type="ORF">LIER_37255</name>
</gene>
<evidence type="ECO:0000259" key="7">
    <source>
        <dbReference type="PROSITE" id="PS50067"/>
    </source>
</evidence>
<keyword evidence="4" id="KW-0505">Motor protein</keyword>
<protein>
    <submittedName>
        <fullName evidence="8">Microtubule binding motor protein</fullName>
    </submittedName>
</protein>
<keyword evidence="9" id="KW-1185">Reference proteome</keyword>
<dbReference type="GO" id="GO:0005874">
    <property type="term" value="C:microtubule"/>
    <property type="evidence" value="ECO:0007669"/>
    <property type="project" value="UniProtKB-KW"/>
</dbReference>
<dbReference type="InterPro" id="IPR027640">
    <property type="entry name" value="Kinesin-like_fam"/>
</dbReference>
<evidence type="ECO:0000256" key="4">
    <source>
        <dbReference type="ARBA" id="ARBA00023175"/>
    </source>
</evidence>